<sequence length="225" mass="25613">MTKESGKQQEQQMKDLMKLFENKINTEDFILEVESKPAIWDSRIEAYSNNIDKQNSHFPEYGLKSGVDSPNPSSATNTNGIGSVMSVNDPWSGGAKNQLHLILKTEKRKRCKNEDAEQIEVLKKKKDEDRHFLLSLLLEIRKVLAERKLKLRSDIISVIVQITNSGHLTAAPLGRTHFSIPHSILQVPPIHLPSFLSAYHLSKTIFTDFHVYKLYKICPIPNKPV</sequence>
<proteinExistence type="predicted"/>
<dbReference type="GO" id="GO:0005634">
    <property type="term" value="C:nucleus"/>
    <property type="evidence" value="ECO:0007669"/>
    <property type="project" value="UniProtKB-SubCell"/>
</dbReference>
<dbReference type="GO" id="GO:0003677">
    <property type="term" value="F:DNA binding"/>
    <property type="evidence" value="ECO:0007669"/>
    <property type="project" value="InterPro"/>
</dbReference>
<keyword evidence="4" id="KW-1185">Reference proteome</keyword>
<reference evidence="3 4" key="1">
    <citation type="journal article" date="2019" name="Sci. Rep.">
        <title>Orb-weaving spider Araneus ventricosus genome elucidates the spidroin gene catalogue.</title>
        <authorList>
            <person name="Kono N."/>
            <person name="Nakamura H."/>
            <person name="Ohtoshi R."/>
            <person name="Moran D.A.P."/>
            <person name="Shinohara A."/>
            <person name="Yoshida Y."/>
            <person name="Fujiwara M."/>
            <person name="Mori M."/>
            <person name="Tomita M."/>
            <person name="Arakawa K."/>
        </authorList>
    </citation>
    <scope>NUCLEOTIDE SEQUENCE [LARGE SCALE GENOMIC DNA]</scope>
</reference>
<gene>
    <name evidence="3" type="ORF">AVEN_243896_1</name>
</gene>
<dbReference type="EMBL" id="BGPR01006980">
    <property type="protein sequence ID" value="GBN23313.1"/>
    <property type="molecule type" value="Genomic_DNA"/>
</dbReference>
<dbReference type="PROSITE" id="PS51031">
    <property type="entry name" value="BESS"/>
    <property type="match status" value="1"/>
</dbReference>
<organism evidence="3 4">
    <name type="scientific">Araneus ventricosus</name>
    <name type="common">Orbweaver spider</name>
    <name type="synonym">Epeira ventricosa</name>
    <dbReference type="NCBI Taxonomy" id="182803"/>
    <lineage>
        <taxon>Eukaryota</taxon>
        <taxon>Metazoa</taxon>
        <taxon>Ecdysozoa</taxon>
        <taxon>Arthropoda</taxon>
        <taxon>Chelicerata</taxon>
        <taxon>Arachnida</taxon>
        <taxon>Araneae</taxon>
        <taxon>Araneomorphae</taxon>
        <taxon>Entelegynae</taxon>
        <taxon>Araneoidea</taxon>
        <taxon>Araneidae</taxon>
        <taxon>Araneus</taxon>
    </lineage>
</organism>
<dbReference type="InterPro" id="IPR004210">
    <property type="entry name" value="BESS_motif"/>
</dbReference>
<protein>
    <recommendedName>
        <fullName evidence="2">BESS domain-containing protein</fullName>
    </recommendedName>
</protein>
<evidence type="ECO:0000313" key="4">
    <source>
        <dbReference type="Proteomes" id="UP000499080"/>
    </source>
</evidence>
<evidence type="ECO:0000256" key="1">
    <source>
        <dbReference type="PROSITE-ProRule" id="PRU00371"/>
    </source>
</evidence>
<accession>A0A4Y2M9T3</accession>
<feature type="domain" description="BESS" evidence="2">
    <location>
        <begin position="126"/>
        <end position="165"/>
    </location>
</feature>
<keyword evidence="1" id="KW-0539">Nucleus</keyword>
<dbReference type="OrthoDB" id="8118596at2759"/>
<evidence type="ECO:0000313" key="3">
    <source>
        <dbReference type="EMBL" id="GBN23313.1"/>
    </source>
</evidence>
<name>A0A4Y2M9T3_ARAVE</name>
<dbReference type="AlphaFoldDB" id="A0A4Y2M9T3"/>
<dbReference type="Proteomes" id="UP000499080">
    <property type="component" value="Unassembled WGS sequence"/>
</dbReference>
<comment type="caution">
    <text evidence="3">The sequence shown here is derived from an EMBL/GenBank/DDBJ whole genome shotgun (WGS) entry which is preliminary data.</text>
</comment>
<comment type="subcellular location">
    <subcellularLocation>
        <location evidence="1">Nucleus</location>
    </subcellularLocation>
</comment>
<evidence type="ECO:0000259" key="2">
    <source>
        <dbReference type="PROSITE" id="PS51031"/>
    </source>
</evidence>